<keyword evidence="1" id="KW-1133">Transmembrane helix</keyword>
<dbReference type="InterPro" id="IPR005804">
    <property type="entry name" value="FA_desaturase_dom"/>
</dbReference>
<gene>
    <name evidence="3" type="ORF">Moror_15929</name>
</gene>
<dbReference type="EMBL" id="AWSO01000255">
    <property type="protein sequence ID" value="ESK92756.1"/>
    <property type="molecule type" value="Genomic_DNA"/>
</dbReference>
<reference evidence="3 4" key="1">
    <citation type="journal article" date="2014" name="BMC Genomics">
        <title>Genome and secretome analysis of the hemibiotrophic fungal pathogen, Moniliophthora roreri, which causes frosty pod rot disease of cacao: mechanisms of the biotrophic and necrotrophic phases.</title>
        <authorList>
            <person name="Meinhardt L.W."/>
            <person name="Costa G.G.L."/>
            <person name="Thomazella D.P.T."/>
            <person name="Teixeira P.J.P.L."/>
            <person name="Carazzolle M.F."/>
            <person name="Schuster S.C."/>
            <person name="Carlson J.E."/>
            <person name="Guiltinan M.J."/>
            <person name="Mieczkowski P."/>
            <person name="Farmer A."/>
            <person name="Ramaraj T."/>
            <person name="Crozier J."/>
            <person name="Davis R.E."/>
            <person name="Shao J."/>
            <person name="Melnick R.L."/>
            <person name="Pereira G.A.G."/>
            <person name="Bailey B.A."/>
        </authorList>
    </citation>
    <scope>NUCLEOTIDE SEQUENCE [LARGE SCALE GENOMIC DNA]</scope>
    <source>
        <strain evidence="3 4">MCA 2997</strain>
    </source>
</reference>
<dbReference type="Gene3D" id="3.80.10.10">
    <property type="entry name" value="Ribonuclease Inhibitor"/>
    <property type="match status" value="1"/>
</dbReference>
<keyword evidence="1" id="KW-0812">Transmembrane</keyword>
<dbReference type="OrthoDB" id="1461976at2759"/>
<dbReference type="Pfam" id="PF00487">
    <property type="entry name" value="FA_desaturase"/>
    <property type="match status" value="1"/>
</dbReference>
<dbReference type="Proteomes" id="UP000017559">
    <property type="component" value="Unassembled WGS sequence"/>
</dbReference>
<accession>V2XIU1</accession>
<sequence length="951" mass="108499">MPGHTASLPYQDVVDQSQDRAPVTPVHCLPPEILGIIFAMFNDIDDTQWLQPSDAELAPALAISRTCKRWREISLSLPFVWSFLAIRFLEWDLPDYRQLILLTRLFTDRSKTHPLTLNLDFNKFLSINGEEDTIVPILRILVQHSERWHTVQLHSITRAVISHRVFSPISGRLPILTNLALYGGDEEEEDGPLDFSCDLFSNCPSLTSVSCEPGGPLAVPLTKHSPLAWGQIKSLDIYNAEISHALRVASFGTNLEQLAIYYCSGEPYTGGYFSVPGVTHLSICVVDSAEEAYCPFKYLTLQRLSSLDISRVFGYDEEKAWNNWDEQHILGFLNRSGCTLTLLSLRGVPISDEQLIQLLRLTPALSSLRIVESYWSDHTNWTITQRFLQKLTIDDKSPPFLPKLTDISLVLCEDGLAATVLPNALISRWIPDDSQFKVACIKSVDVVFINESEETIEVLTSKLRFLREEGVWVTVERVQVVAEEELAVRLPDINTYQRYKAKIPVVSPKQGGSADSPLVLFTLILSDMPWYQIFKDGPEYERRRTKAVFTPPNISIKDVHAAIPKHLFVKSTSKSSFYIARHLFITYALYRSASNIELFASILSRWLAFDDTVSPVFLDSLLIPALWIQYWAWQGFALAGIWCLGHDAGHDALFPYPLANAVTGMLLHSFVLTPFYAWRATHRSHHKATNSLERDETYMPPTRKDFRLPDGRVAVQMDYVSVLEETPAFTLFKLFVRQFFGFQLYLLHNRKGNPKYPPFTSHYLPSSQIFKPRELATQLGHSIIISNIGIVCMLSLLGIYIQRNGWNAAIKFYFMPWMVMFTYLQHSDPTIPYYRRKEWTFARGALATVDRPLFGWVGRFFLHNISTDHLAHHFFSGVPFYNLPQVTEAIKPVLGDYYNYDSTGVLYALWRSFTQCVFVEEEGDILFFKNRYGEAVLEVEEGCVAPEKSVE</sequence>
<dbReference type="PANTHER" id="PTHR32100">
    <property type="entry name" value="OMEGA-6 FATTY ACID DESATURASE, CHLOROPLASTIC"/>
    <property type="match status" value="1"/>
</dbReference>
<dbReference type="InterPro" id="IPR032675">
    <property type="entry name" value="LRR_dom_sf"/>
</dbReference>
<feature type="domain" description="Fatty acid desaturase" evidence="2">
    <location>
        <begin position="626"/>
        <end position="899"/>
    </location>
</feature>
<keyword evidence="1" id="KW-0472">Membrane</keyword>
<protein>
    <submittedName>
        <fullName evidence="3">Delta-12 fatty acid desaturase protein</fullName>
    </submittedName>
</protein>
<dbReference type="CDD" id="cd03507">
    <property type="entry name" value="Delta12-FADS-like"/>
    <property type="match status" value="1"/>
</dbReference>
<dbReference type="AlphaFoldDB" id="V2XIU1"/>
<dbReference type="SUPFAM" id="SSF52047">
    <property type="entry name" value="RNI-like"/>
    <property type="match status" value="1"/>
</dbReference>
<evidence type="ECO:0000313" key="3">
    <source>
        <dbReference type="EMBL" id="ESK92756.1"/>
    </source>
</evidence>
<comment type="caution">
    <text evidence="3">The sequence shown here is derived from an EMBL/GenBank/DDBJ whole genome shotgun (WGS) entry which is preliminary data.</text>
</comment>
<evidence type="ECO:0000313" key="4">
    <source>
        <dbReference type="Proteomes" id="UP000017559"/>
    </source>
</evidence>
<dbReference type="GO" id="GO:0006629">
    <property type="term" value="P:lipid metabolic process"/>
    <property type="evidence" value="ECO:0007669"/>
    <property type="project" value="InterPro"/>
</dbReference>
<name>V2XIU1_MONRO</name>
<keyword evidence="4" id="KW-1185">Reference proteome</keyword>
<proteinExistence type="predicted"/>
<dbReference type="GO" id="GO:0016491">
    <property type="term" value="F:oxidoreductase activity"/>
    <property type="evidence" value="ECO:0007669"/>
    <property type="project" value="InterPro"/>
</dbReference>
<dbReference type="HOGENOM" id="CLU_309738_0_0_1"/>
<evidence type="ECO:0000256" key="1">
    <source>
        <dbReference type="SAM" id="Phobius"/>
    </source>
</evidence>
<feature type="transmembrane region" description="Helical" evidence="1">
    <location>
        <begin position="779"/>
        <end position="801"/>
    </location>
</feature>
<dbReference type="InterPro" id="IPR012171">
    <property type="entry name" value="Fatty_acid_desaturase"/>
</dbReference>
<organism evidence="3 4">
    <name type="scientific">Moniliophthora roreri (strain MCA 2997)</name>
    <name type="common">Cocoa frosty pod rot fungus</name>
    <name type="synonym">Crinipellis roreri</name>
    <dbReference type="NCBI Taxonomy" id="1381753"/>
    <lineage>
        <taxon>Eukaryota</taxon>
        <taxon>Fungi</taxon>
        <taxon>Dikarya</taxon>
        <taxon>Basidiomycota</taxon>
        <taxon>Agaricomycotina</taxon>
        <taxon>Agaricomycetes</taxon>
        <taxon>Agaricomycetidae</taxon>
        <taxon>Agaricales</taxon>
        <taxon>Marasmiineae</taxon>
        <taxon>Marasmiaceae</taxon>
        <taxon>Moniliophthora</taxon>
    </lineage>
</organism>
<evidence type="ECO:0000259" key="2">
    <source>
        <dbReference type="Pfam" id="PF00487"/>
    </source>
</evidence>
<dbReference type="KEGG" id="mrr:Moror_15929"/>